<reference evidence="2 3" key="1">
    <citation type="submission" date="2021-12" db="EMBL/GenBank/DDBJ databases">
        <title>Discovery of the Pendulisporaceae a myxobacterial family with distinct sporulation behavior and unique specialized metabolism.</title>
        <authorList>
            <person name="Garcia R."/>
            <person name="Popoff A."/>
            <person name="Bader C.D."/>
            <person name="Loehr J."/>
            <person name="Walesch S."/>
            <person name="Walt C."/>
            <person name="Boldt J."/>
            <person name="Bunk B."/>
            <person name="Haeckl F.J.F.P.J."/>
            <person name="Gunesch A.P."/>
            <person name="Birkelbach J."/>
            <person name="Nuebel U."/>
            <person name="Pietschmann T."/>
            <person name="Bach T."/>
            <person name="Mueller R."/>
        </authorList>
    </citation>
    <scope>NUCLEOTIDE SEQUENCE [LARGE SCALE GENOMIC DNA]</scope>
    <source>
        <strain evidence="2 3">MSr12523</strain>
    </source>
</reference>
<evidence type="ECO:0008006" key="4">
    <source>
        <dbReference type="Google" id="ProtNLM"/>
    </source>
</evidence>
<gene>
    <name evidence="2" type="ORF">LZC95_07485</name>
</gene>
<evidence type="ECO:0000313" key="2">
    <source>
        <dbReference type="EMBL" id="WXA96676.1"/>
    </source>
</evidence>
<dbReference type="EMBL" id="CP089982">
    <property type="protein sequence ID" value="WXA96676.1"/>
    <property type="molecule type" value="Genomic_DNA"/>
</dbReference>
<keyword evidence="1" id="KW-0732">Signal</keyword>
<dbReference type="Proteomes" id="UP001379533">
    <property type="component" value="Chromosome"/>
</dbReference>
<dbReference type="RefSeq" id="WP_394847294.1">
    <property type="nucleotide sequence ID" value="NZ_CP089982.1"/>
</dbReference>
<name>A0ABZ2KDA5_9BACT</name>
<keyword evidence="3" id="KW-1185">Reference proteome</keyword>
<organism evidence="2 3">
    <name type="scientific">Pendulispora brunnea</name>
    <dbReference type="NCBI Taxonomy" id="2905690"/>
    <lineage>
        <taxon>Bacteria</taxon>
        <taxon>Pseudomonadati</taxon>
        <taxon>Myxococcota</taxon>
        <taxon>Myxococcia</taxon>
        <taxon>Myxococcales</taxon>
        <taxon>Sorangiineae</taxon>
        <taxon>Pendulisporaceae</taxon>
        <taxon>Pendulispora</taxon>
    </lineage>
</organism>
<evidence type="ECO:0000256" key="1">
    <source>
        <dbReference type="SAM" id="SignalP"/>
    </source>
</evidence>
<evidence type="ECO:0000313" key="3">
    <source>
        <dbReference type="Proteomes" id="UP001379533"/>
    </source>
</evidence>
<sequence length="273" mass="30170">MAWTALACALLASFVSADAAAADRRTPGECAASLDCSIADIDAMSMPERLQFLQAMESGPAAQFGASDRWRNIEGIIMFFRDRQWGASGTWVSYVDAGILEGVERGLAIALGRGTDPSGNPGSQRWASYDTRLLQGELKIRGPHDRAWGEAEQASTDHGVTVAENHGQYASTVEQRFFGFSEVYRWALRNRPAVLDLLAIYGPLIHPDLARLRVPFYDWFTDVREWKPTYIGAAIAYELSDLHPIAGLTGMPALLFEYIPQLFETYLATQSSR</sequence>
<feature type="signal peptide" evidence="1">
    <location>
        <begin position="1"/>
        <end position="21"/>
    </location>
</feature>
<feature type="chain" id="PRO_5047078586" description="DUF2279 domain-containing protein" evidence="1">
    <location>
        <begin position="22"/>
        <end position="273"/>
    </location>
</feature>
<accession>A0ABZ2KDA5</accession>
<protein>
    <recommendedName>
        <fullName evidence="4">DUF2279 domain-containing protein</fullName>
    </recommendedName>
</protein>
<proteinExistence type="predicted"/>